<dbReference type="Pfam" id="PF13242">
    <property type="entry name" value="Hydrolase_like"/>
    <property type="match status" value="1"/>
</dbReference>
<dbReference type="GO" id="GO:0016791">
    <property type="term" value="F:phosphatase activity"/>
    <property type="evidence" value="ECO:0007669"/>
    <property type="project" value="InterPro"/>
</dbReference>
<keyword evidence="3" id="KW-0479">Metal-binding</keyword>
<accession>A0A9Q0RN78</accession>
<evidence type="ECO:0000256" key="4">
    <source>
        <dbReference type="ARBA" id="ARBA00022842"/>
    </source>
</evidence>
<dbReference type="InterPro" id="IPR023214">
    <property type="entry name" value="HAD_sf"/>
</dbReference>
<comment type="cofactor">
    <cofactor evidence="1">
        <name>Mg(2+)</name>
        <dbReference type="ChEBI" id="CHEBI:18420"/>
    </cofactor>
</comment>
<organism evidence="6 7">
    <name type="scientific">Blomia tropicalis</name>
    <name type="common">Mite</name>
    <dbReference type="NCBI Taxonomy" id="40697"/>
    <lineage>
        <taxon>Eukaryota</taxon>
        <taxon>Metazoa</taxon>
        <taxon>Ecdysozoa</taxon>
        <taxon>Arthropoda</taxon>
        <taxon>Chelicerata</taxon>
        <taxon>Arachnida</taxon>
        <taxon>Acari</taxon>
        <taxon>Acariformes</taxon>
        <taxon>Sarcoptiformes</taxon>
        <taxon>Astigmata</taxon>
        <taxon>Glycyphagoidea</taxon>
        <taxon>Echimyopodidae</taxon>
        <taxon>Blomia</taxon>
    </lineage>
</organism>
<comment type="caution">
    <text evidence="6">The sequence shown here is derived from an EMBL/GenBank/DDBJ whole genome shotgun (WGS) entry which is preliminary data.</text>
</comment>
<protein>
    <recommendedName>
        <fullName evidence="5">Haloacid dehalogenase-like hydrolase domain-containing protein 2</fullName>
    </recommendedName>
</protein>
<dbReference type="PANTHER" id="PTHR19288">
    <property type="entry name" value="4-NITROPHENYLPHOSPHATASE-RELATED"/>
    <property type="match status" value="1"/>
</dbReference>
<dbReference type="EMBL" id="JAPWDV010000002">
    <property type="protein sequence ID" value="KAJ6219326.1"/>
    <property type="molecule type" value="Genomic_DNA"/>
</dbReference>
<reference evidence="6" key="1">
    <citation type="submission" date="2022-12" db="EMBL/GenBank/DDBJ databases">
        <title>Genome assemblies of Blomia tropicalis.</title>
        <authorList>
            <person name="Cui Y."/>
        </authorList>
    </citation>
    <scope>NUCLEOTIDE SEQUENCE</scope>
    <source>
        <tissue evidence="6">Adult mites</tissue>
    </source>
</reference>
<keyword evidence="4" id="KW-0460">Magnesium</keyword>
<dbReference type="InterPro" id="IPR036412">
    <property type="entry name" value="HAD-like_sf"/>
</dbReference>
<dbReference type="GO" id="GO:0005737">
    <property type="term" value="C:cytoplasm"/>
    <property type="evidence" value="ECO:0007669"/>
    <property type="project" value="TreeGrafter"/>
</dbReference>
<keyword evidence="7" id="KW-1185">Reference proteome</keyword>
<proteinExistence type="inferred from homology"/>
<sequence length="270" mass="30110">MFKKIKAVLIDLSGTIHIESNEIPGSIEALERLKNSGLKYKFVTNTTKESQNALYTRLRAIGFDLKQEQIFSSLIAARDFIEKENLRPHLIVEKEALEDFQTILENNDAEAQEEAVFVGLAPSLFNYDSMNVAFHKLLSGARLVAIHQGRYYKTSNGNLSIGPGPFVRLLAYAAELTDDQITVVGKPSKEFFERALKSLDPNLTTNQVVMIGDDVRDDVGGAQDIGIDGILVQTGKYRKGDELKINPEPKLVVPRFADAINRILDDQQQC</sequence>
<dbReference type="GO" id="GO:0046872">
    <property type="term" value="F:metal ion binding"/>
    <property type="evidence" value="ECO:0007669"/>
    <property type="project" value="UniProtKB-KW"/>
</dbReference>
<evidence type="ECO:0000256" key="1">
    <source>
        <dbReference type="ARBA" id="ARBA00001946"/>
    </source>
</evidence>
<dbReference type="NCBIfam" id="TIGR01460">
    <property type="entry name" value="HAD-SF-IIA"/>
    <property type="match status" value="1"/>
</dbReference>
<dbReference type="Pfam" id="PF13344">
    <property type="entry name" value="Hydrolase_6"/>
    <property type="match status" value="1"/>
</dbReference>
<dbReference type="NCBIfam" id="TIGR01458">
    <property type="entry name" value="HAD-SF-IIA-hyp3"/>
    <property type="match status" value="1"/>
</dbReference>
<gene>
    <name evidence="6" type="ORF">RDWZM_005138</name>
</gene>
<dbReference type="Proteomes" id="UP001142055">
    <property type="component" value="Chromosome 2"/>
</dbReference>
<dbReference type="AlphaFoldDB" id="A0A9Q0RN78"/>
<evidence type="ECO:0000256" key="2">
    <source>
        <dbReference type="ARBA" id="ARBA00007958"/>
    </source>
</evidence>
<evidence type="ECO:0000256" key="3">
    <source>
        <dbReference type="ARBA" id="ARBA00022723"/>
    </source>
</evidence>
<name>A0A9Q0RN78_BLOTA</name>
<dbReference type="PANTHER" id="PTHR19288:SF46">
    <property type="entry name" value="HALOACID DEHALOGENASE-LIKE HYDROLASE DOMAIN-CONTAINING PROTEIN 2"/>
    <property type="match status" value="1"/>
</dbReference>
<evidence type="ECO:0000313" key="7">
    <source>
        <dbReference type="Proteomes" id="UP001142055"/>
    </source>
</evidence>
<evidence type="ECO:0000256" key="5">
    <source>
        <dbReference type="ARBA" id="ARBA00039666"/>
    </source>
</evidence>
<evidence type="ECO:0000313" key="6">
    <source>
        <dbReference type="EMBL" id="KAJ6219326.1"/>
    </source>
</evidence>
<dbReference type="InterPro" id="IPR006357">
    <property type="entry name" value="HAD-SF_hydro_IIA"/>
</dbReference>
<dbReference type="InterPro" id="IPR006355">
    <property type="entry name" value="LHPP/HDHD2"/>
</dbReference>
<dbReference type="SUPFAM" id="SSF56784">
    <property type="entry name" value="HAD-like"/>
    <property type="match status" value="1"/>
</dbReference>
<dbReference type="OMA" id="RKPIESW"/>
<comment type="similarity">
    <text evidence="2">Belongs to the HAD-like hydrolase superfamily.</text>
</comment>
<dbReference type="Gene3D" id="3.40.50.1000">
    <property type="entry name" value="HAD superfamily/HAD-like"/>
    <property type="match status" value="2"/>
</dbReference>